<feature type="transmembrane region" description="Helical" evidence="1">
    <location>
        <begin position="12"/>
        <end position="31"/>
    </location>
</feature>
<organism evidence="2 3">
    <name type="scientific">Colletotrichum zoysiae</name>
    <dbReference type="NCBI Taxonomy" id="1216348"/>
    <lineage>
        <taxon>Eukaryota</taxon>
        <taxon>Fungi</taxon>
        <taxon>Dikarya</taxon>
        <taxon>Ascomycota</taxon>
        <taxon>Pezizomycotina</taxon>
        <taxon>Sordariomycetes</taxon>
        <taxon>Hypocreomycetidae</taxon>
        <taxon>Glomerellales</taxon>
        <taxon>Glomerellaceae</taxon>
        <taxon>Colletotrichum</taxon>
        <taxon>Colletotrichum graminicola species complex</taxon>
    </lineage>
</organism>
<protein>
    <submittedName>
        <fullName evidence="2">Uncharacterized protein</fullName>
    </submittedName>
</protein>
<evidence type="ECO:0000313" key="3">
    <source>
        <dbReference type="Proteomes" id="UP001232148"/>
    </source>
</evidence>
<keyword evidence="1" id="KW-0472">Membrane</keyword>
<dbReference type="Proteomes" id="UP001232148">
    <property type="component" value="Unassembled WGS sequence"/>
</dbReference>
<dbReference type="EMBL" id="MU842908">
    <property type="protein sequence ID" value="KAK2026738.1"/>
    <property type="molecule type" value="Genomic_DNA"/>
</dbReference>
<comment type="caution">
    <text evidence="2">The sequence shown here is derived from an EMBL/GenBank/DDBJ whole genome shotgun (WGS) entry which is preliminary data.</text>
</comment>
<evidence type="ECO:0000256" key="1">
    <source>
        <dbReference type="SAM" id="Phobius"/>
    </source>
</evidence>
<proteinExistence type="predicted"/>
<reference evidence="2" key="1">
    <citation type="submission" date="2021-06" db="EMBL/GenBank/DDBJ databases">
        <title>Comparative genomics, transcriptomics and evolutionary studies reveal genomic signatures of adaptation to plant cell wall in hemibiotrophic fungi.</title>
        <authorList>
            <consortium name="DOE Joint Genome Institute"/>
            <person name="Baroncelli R."/>
            <person name="Diaz J.F."/>
            <person name="Benocci T."/>
            <person name="Peng M."/>
            <person name="Battaglia E."/>
            <person name="Haridas S."/>
            <person name="Andreopoulos W."/>
            <person name="Labutti K."/>
            <person name="Pangilinan J."/>
            <person name="Floch G.L."/>
            <person name="Makela M.R."/>
            <person name="Henrissat B."/>
            <person name="Grigoriev I.V."/>
            <person name="Crouch J.A."/>
            <person name="De Vries R.P."/>
            <person name="Sukno S.A."/>
            <person name="Thon M.R."/>
        </authorList>
    </citation>
    <scope>NUCLEOTIDE SEQUENCE</scope>
    <source>
        <strain evidence="2">MAFF235873</strain>
    </source>
</reference>
<sequence>MEALKNRRLSVIEILLYIFILASCCLFISIVRIDSAMDPCWHAAGVCGEQGLPSRALVTSRRDGTVQKNLWRAKDLAWSGAYASTTNVVKTSPSFIKPRAMHLDFELTNLGRPMQQNRCKATAAPVGVREELRSPDFRINHVDGFARNSGHEISIANPLGIHMATSDN</sequence>
<keyword evidence="1" id="KW-1133">Transmembrane helix</keyword>
<name>A0AAD9HD96_9PEZI</name>
<keyword evidence="3" id="KW-1185">Reference proteome</keyword>
<gene>
    <name evidence="2" type="ORF">LX32DRAFT_654450</name>
</gene>
<evidence type="ECO:0000313" key="2">
    <source>
        <dbReference type="EMBL" id="KAK2026738.1"/>
    </source>
</evidence>
<dbReference type="PROSITE" id="PS51257">
    <property type="entry name" value="PROKAR_LIPOPROTEIN"/>
    <property type="match status" value="1"/>
</dbReference>
<keyword evidence="1" id="KW-0812">Transmembrane</keyword>
<accession>A0AAD9HD96</accession>
<dbReference type="AlphaFoldDB" id="A0AAD9HD96"/>